<dbReference type="HOGENOM" id="CLU_034730_0_0_5"/>
<evidence type="ECO:0000313" key="3">
    <source>
        <dbReference type="EMBL" id="ABS63713.1"/>
    </source>
</evidence>
<evidence type="ECO:0008006" key="5">
    <source>
        <dbReference type="Google" id="ProtNLM"/>
    </source>
</evidence>
<proteinExistence type="predicted"/>
<feature type="transmembrane region" description="Helical" evidence="2">
    <location>
        <begin position="21"/>
        <end position="39"/>
    </location>
</feature>
<keyword evidence="4" id="KW-1185">Reference proteome</keyword>
<reference evidence="3 4" key="1">
    <citation type="journal article" date="2011" name="Stand. Genomic Sci.">
        <title>Complete genome sequence of Parvibaculum lavamentivorans type strain (DS-1(T)).</title>
        <authorList>
            <person name="Schleheck D."/>
            <person name="Weiss M."/>
            <person name="Pitluck S."/>
            <person name="Bruce D."/>
            <person name="Land M.L."/>
            <person name="Han S."/>
            <person name="Saunders E."/>
            <person name="Tapia R."/>
            <person name="Detter C."/>
            <person name="Brettin T."/>
            <person name="Han J."/>
            <person name="Woyke T."/>
            <person name="Goodwin L."/>
            <person name="Pennacchio L."/>
            <person name="Nolan M."/>
            <person name="Cook A.M."/>
            <person name="Kjelleberg S."/>
            <person name="Thomas T."/>
        </authorList>
    </citation>
    <scope>NUCLEOTIDE SEQUENCE [LARGE SCALE GENOMIC DNA]</scope>
    <source>
        <strain evidence="4">DS-1 / DSM 13023 / NCIMB 13966</strain>
    </source>
</reference>
<feature type="transmembrane region" description="Helical" evidence="2">
    <location>
        <begin position="197"/>
        <end position="216"/>
    </location>
</feature>
<evidence type="ECO:0000256" key="1">
    <source>
        <dbReference type="SAM" id="Coils"/>
    </source>
</evidence>
<dbReference type="KEGG" id="pla:Plav_2099"/>
<keyword evidence="2" id="KW-1133">Transmembrane helix</keyword>
<dbReference type="eggNOG" id="COG1511">
    <property type="taxonomic scope" value="Bacteria"/>
</dbReference>
<protein>
    <recommendedName>
        <fullName evidence="5">MotA/TolQ/ExbB proton channel domain-containing protein</fullName>
    </recommendedName>
</protein>
<feature type="coiled-coil region" evidence="1">
    <location>
        <begin position="275"/>
        <end position="302"/>
    </location>
</feature>
<dbReference type="RefSeq" id="WP_012111017.1">
    <property type="nucleotide sequence ID" value="NC_009719.1"/>
</dbReference>
<gene>
    <name evidence="3" type="ordered locus">Plav_2099</name>
</gene>
<dbReference type="EMBL" id="CP000774">
    <property type="protein sequence ID" value="ABS63713.1"/>
    <property type="molecule type" value="Genomic_DNA"/>
</dbReference>
<dbReference type="AlphaFoldDB" id="A7HUY0"/>
<name>A7HUY0_PARL1</name>
<keyword evidence="2" id="KW-0472">Membrane</keyword>
<dbReference type="Proteomes" id="UP000006377">
    <property type="component" value="Chromosome"/>
</dbReference>
<feature type="transmembrane region" description="Helical" evidence="2">
    <location>
        <begin position="138"/>
        <end position="156"/>
    </location>
</feature>
<sequence>MAKDYKDGFGLSQPRTYLTRMFLFIILACFVVAILYRQIEIAFLANPGLNGLILGVLVIGILYAYRQVQAIGPEVRWVNDFRRADPGLAPPPPPRLLAPMATMLGDRKGRMQLNAMSMRSILDSLGSRLDEQREISRYIIGLLIFLGLLGTFWGLLTTVTSVAGTIQGLSVETADPATVFANLKAGLDGPLRGMGTAFSSSLFGLAGSLLLGFLDLQAGQAQNRFYNELEEWLSTVTNLGEIDPSGPALLNETARRLRSIEQSLSSGESPSSASLMALTGQITALTEQMRNEQQLIRQMAQNQQGLQPVLEEIARHLRED</sequence>
<evidence type="ECO:0000256" key="2">
    <source>
        <dbReference type="SAM" id="Phobius"/>
    </source>
</evidence>
<organism evidence="3 4">
    <name type="scientific">Parvibaculum lavamentivorans (strain DS-1 / DSM 13023 / NCIMB 13966)</name>
    <dbReference type="NCBI Taxonomy" id="402881"/>
    <lineage>
        <taxon>Bacteria</taxon>
        <taxon>Pseudomonadati</taxon>
        <taxon>Pseudomonadota</taxon>
        <taxon>Alphaproteobacteria</taxon>
        <taxon>Hyphomicrobiales</taxon>
        <taxon>Parvibaculaceae</taxon>
        <taxon>Parvibaculum</taxon>
    </lineage>
</organism>
<keyword evidence="1" id="KW-0175">Coiled coil</keyword>
<evidence type="ECO:0000313" key="4">
    <source>
        <dbReference type="Proteomes" id="UP000006377"/>
    </source>
</evidence>
<feature type="transmembrane region" description="Helical" evidence="2">
    <location>
        <begin position="45"/>
        <end position="65"/>
    </location>
</feature>
<accession>A7HUY0</accession>
<dbReference type="STRING" id="402881.Plav_2099"/>
<keyword evidence="2" id="KW-0812">Transmembrane</keyword>